<protein>
    <recommendedName>
        <fullName evidence="4">Phage DNA packaging protein Nu1</fullName>
    </recommendedName>
</protein>
<evidence type="ECO:0000256" key="2">
    <source>
        <dbReference type="SAM" id="MobiDB-lite"/>
    </source>
</evidence>
<dbReference type="AlphaFoldDB" id="A0A6G2BQ31"/>
<comment type="caution">
    <text evidence="3">The sequence shown here is derived from an EMBL/GenBank/DDBJ whole genome shotgun (WGS) entry which is preliminary data.</text>
</comment>
<feature type="compositionally biased region" description="Acidic residues" evidence="2">
    <location>
        <begin position="147"/>
        <end position="172"/>
    </location>
</feature>
<accession>A0A6G2BQ31</accession>
<feature type="coiled-coil region" evidence="1">
    <location>
        <begin position="58"/>
        <end position="85"/>
    </location>
</feature>
<dbReference type="RefSeq" id="WP_032419197.1">
    <property type="nucleotide sequence ID" value="NZ_CABFWS010000001.1"/>
</dbReference>
<reference evidence="3" key="1">
    <citation type="journal article" date="2019" name="PLoS ONE">
        <title>Whole genome sequencing snapshot of multi-drug resistant Klebsiella pneumoniae strains from hospitals and receiving wastewater treatment plants in Southern Romania.</title>
        <authorList>
            <person name="Paraschiv S."/>
            <person name="Surleac M."/>
            <person name="Czobor Barbu I."/>
            <person name="Popa L.I."/>
            <person name="Gheorghe I."/>
            <person name="Otelea D."/>
            <person name="Chifiriuc M.C."/>
        </authorList>
    </citation>
    <scope>NUCLEOTIDE SEQUENCE</scope>
    <source>
        <strain evidence="3">RADAR41</strain>
    </source>
</reference>
<sequence>MKENYTNEEIAIRYGVNTSTVSREWSKRGFNIKASKTECDQWILLNIIQPLREDDTKKLIELERLRKLKAEADQAEIELHIATGHLIESDYVEETLTSYFQQLKSVLRSIPSTCYVQLFESTDALELKVKLEQIIDAKLNDIGNYEYESEQPEQDDEDLEQEFEGDSSTEED</sequence>
<proteinExistence type="predicted"/>
<organism evidence="3">
    <name type="scientific">Klebsiella pneumoniae</name>
    <dbReference type="NCBI Taxonomy" id="573"/>
    <lineage>
        <taxon>Bacteria</taxon>
        <taxon>Pseudomonadati</taxon>
        <taxon>Pseudomonadota</taxon>
        <taxon>Gammaproteobacteria</taxon>
        <taxon>Enterobacterales</taxon>
        <taxon>Enterobacteriaceae</taxon>
        <taxon>Klebsiella/Raoultella group</taxon>
        <taxon>Klebsiella</taxon>
        <taxon>Klebsiella pneumoniae complex</taxon>
    </lineage>
</organism>
<gene>
    <name evidence="3" type="ORF">GJD85_07990</name>
</gene>
<dbReference type="EMBL" id="WMIM01000004">
    <property type="protein sequence ID" value="MTF90141.1"/>
    <property type="molecule type" value="Genomic_DNA"/>
</dbReference>
<name>A0A6G2BQ31_KLEPN</name>
<feature type="region of interest" description="Disordered" evidence="2">
    <location>
        <begin position="145"/>
        <end position="172"/>
    </location>
</feature>
<evidence type="ECO:0008006" key="4">
    <source>
        <dbReference type="Google" id="ProtNLM"/>
    </source>
</evidence>
<keyword evidence="1" id="KW-0175">Coiled coil</keyword>
<evidence type="ECO:0000256" key="1">
    <source>
        <dbReference type="SAM" id="Coils"/>
    </source>
</evidence>
<evidence type="ECO:0000313" key="3">
    <source>
        <dbReference type="EMBL" id="MTF90141.1"/>
    </source>
</evidence>